<dbReference type="InterPro" id="IPR013693">
    <property type="entry name" value="SpoIID/LytB_N"/>
</dbReference>
<evidence type="ECO:0000313" key="3">
    <source>
        <dbReference type="EMBL" id="SFQ60048.1"/>
    </source>
</evidence>
<dbReference type="PANTHER" id="PTHR30032:SF4">
    <property type="entry name" value="AMIDASE ENHANCER"/>
    <property type="match status" value="1"/>
</dbReference>
<feature type="domain" description="Sporulation stage II protein D amidase enhancer LytB N-terminal" evidence="2">
    <location>
        <begin position="67"/>
        <end position="172"/>
    </location>
</feature>
<dbReference type="Proteomes" id="UP000182762">
    <property type="component" value="Unassembled WGS sequence"/>
</dbReference>
<dbReference type="NCBIfam" id="TIGR02870">
    <property type="entry name" value="spore_II_D"/>
    <property type="match status" value="1"/>
</dbReference>
<name>A0A1I5ZUD1_9BACI</name>
<dbReference type="NCBIfam" id="TIGR02669">
    <property type="entry name" value="SpoIID_LytB"/>
    <property type="match status" value="1"/>
</dbReference>
<gene>
    <name evidence="3" type="ORF">SAMN02745910_02245</name>
</gene>
<accession>A0A1I5ZUD1</accession>
<sequence length="344" mass="38381">MKRYKPLFITAAVLFTVILIIPALLVVPFGEKASEESMESVQPPKKETESASAKKKQNATAVKVAVYRTETKEIEKLPLEEYLVGVVAAEMPAEFEEEALKAQALAARTYIVKHLTSGSSNLPGEANVTDTVQDQVYHNRKELKKLWKGNYEEKIQKIEEAVAETTGEILTYKGDPIEATFFSTSNGYTDNSEEYWPNSIPYLKSVESPWDKKSPKFTAKKVISVDQFERSLGVTLGDGEQIGKIISTTPGKRVEKVKFDNKTLTGKDVRTKLELASTDFSFERHGNEITINTKGNGHGIGMSQYGANGMAEEGKDYQDIVHHYYQDVSISSYDQELNSLMAKK</sequence>
<evidence type="ECO:0000259" key="2">
    <source>
        <dbReference type="Pfam" id="PF08486"/>
    </source>
</evidence>
<dbReference type="RefSeq" id="WP_061804788.1">
    <property type="nucleotide sequence ID" value="NZ_FOXX01000005.1"/>
</dbReference>
<keyword evidence="1" id="KW-0812">Transmembrane</keyword>
<keyword evidence="1" id="KW-1133">Transmembrane helix</keyword>
<dbReference type="EMBL" id="FOXX01000005">
    <property type="protein sequence ID" value="SFQ60048.1"/>
    <property type="molecule type" value="Genomic_DNA"/>
</dbReference>
<keyword evidence="1" id="KW-0472">Membrane</keyword>
<protein>
    <submittedName>
        <fullName evidence="3">Stage II sporulation protein D</fullName>
    </submittedName>
</protein>
<dbReference type="GeneID" id="93710903"/>
<organism evidence="3 4">
    <name type="scientific">Priestia endophytica DSM 13796</name>
    <dbReference type="NCBI Taxonomy" id="1121089"/>
    <lineage>
        <taxon>Bacteria</taxon>
        <taxon>Bacillati</taxon>
        <taxon>Bacillota</taxon>
        <taxon>Bacilli</taxon>
        <taxon>Bacillales</taxon>
        <taxon>Bacillaceae</taxon>
        <taxon>Priestia</taxon>
    </lineage>
</organism>
<dbReference type="InterPro" id="IPR014225">
    <property type="entry name" value="Spore_II_D_firmicutes"/>
</dbReference>
<dbReference type="Pfam" id="PF08486">
    <property type="entry name" value="SpoIID"/>
    <property type="match status" value="1"/>
</dbReference>
<comment type="caution">
    <text evidence="3">The sequence shown here is derived from an EMBL/GenBank/DDBJ whole genome shotgun (WGS) entry which is preliminary data.</text>
</comment>
<reference evidence="3 4" key="1">
    <citation type="submission" date="2016-10" db="EMBL/GenBank/DDBJ databases">
        <authorList>
            <person name="Varghese N."/>
            <person name="Submissions S."/>
        </authorList>
    </citation>
    <scope>NUCLEOTIDE SEQUENCE [LARGE SCALE GENOMIC DNA]</scope>
    <source>
        <strain evidence="3 4">DSM 13796</strain>
    </source>
</reference>
<proteinExistence type="predicted"/>
<feature type="transmembrane region" description="Helical" evidence="1">
    <location>
        <begin position="7"/>
        <end position="30"/>
    </location>
</feature>
<evidence type="ECO:0000313" key="4">
    <source>
        <dbReference type="Proteomes" id="UP000182762"/>
    </source>
</evidence>
<keyword evidence="4" id="KW-1185">Reference proteome</keyword>
<dbReference type="InterPro" id="IPR013486">
    <property type="entry name" value="SpoIID/LytB"/>
</dbReference>
<dbReference type="InterPro" id="IPR051922">
    <property type="entry name" value="Bact_Sporulation_Assoc"/>
</dbReference>
<evidence type="ECO:0000256" key="1">
    <source>
        <dbReference type="SAM" id="Phobius"/>
    </source>
</evidence>
<dbReference type="PANTHER" id="PTHR30032">
    <property type="entry name" value="N-ACETYLMURAMOYL-L-ALANINE AMIDASE-RELATED"/>
    <property type="match status" value="1"/>
</dbReference>